<gene>
    <name evidence="7" type="ORF">SAMN06265350_11517</name>
</gene>
<dbReference type="OrthoDB" id="679921at2"/>
<keyword evidence="3 4" id="KW-0408">Iron</keyword>
<dbReference type="SUPFAM" id="SSF46626">
    <property type="entry name" value="Cytochrome c"/>
    <property type="match status" value="1"/>
</dbReference>
<feature type="domain" description="Cytochrome c" evidence="6">
    <location>
        <begin position="28"/>
        <end position="119"/>
    </location>
</feature>
<evidence type="ECO:0000313" key="8">
    <source>
        <dbReference type="Proteomes" id="UP000315971"/>
    </source>
</evidence>
<keyword evidence="1 4" id="KW-0349">Heme</keyword>
<proteinExistence type="predicted"/>
<dbReference type="InterPro" id="IPR009056">
    <property type="entry name" value="Cyt_c-like_dom"/>
</dbReference>
<dbReference type="RefSeq" id="WP_142604739.1">
    <property type="nucleotide sequence ID" value="NZ_FXSZ01000015.1"/>
</dbReference>
<evidence type="ECO:0000256" key="1">
    <source>
        <dbReference type="ARBA" id="ARBA00022617"/>
    </source>
</evidence>
<feature type="signal peptide" evidence="5">
    <location>
        <begin position="1"/>
        <end position="20"/>
    </location>
</feature>
<dbReference type="EMBL" id="FXSZ01000015">
    <property type="protein sequence ID" value="SMO83577.1"/>
    <property type="molecule type" value="Genomic_DNA"/>
</dbReference>
<organism evidence="7 8">
    <name type="scientific">Solitalea koreensis</name>
    <dbReference type="NCBI Taxonomy" id="543615"/>
    <lineage>
        <taxon>Bacteria</taxon>
        <taxon>Pseudomonadati</taxon>
        <taxon>Bacteroidota</taxon>
        <taxon>Sphingobacteriia</taxon>
        <taxon>Sphingobacteriales</taxon>
        <taxon>Sphingobacteriaceae</taxon>
        <taxon>Solitalea</taxon>
    </lineage>
</organism>
<evidence type="ECO:0000259" key="6">
    <source>
        <dbReference type="PROSITE" id="PS51007"/>
    </source>
</evidence>
<dbReference type="PROSITE" id="PS51257">
    <property type="entry name" value="PROKAR_LIPOPROTEIN"/>
    <property type="match status" value="1"/>
</dbReference>
<dbReference type="GO" id="GO:0046872">
    <property type="term" value="F:metal ion binding"/>
    <property type="evidence" value="ECO:0007669"/>
    <property type="project" value="UniProtKB-KW"/>
</dbReference>
<dbReference type="InterPro" id="IPR036909">
    <property type="entry name" value="Cyt_c-like_dom_sf"/>
</dbReference>
<dbReference type="GO" id="GO:0009055">
    <property type="term" value="F:electron transfer activity"/>
    <property type="evidence" value="ECO:0007669"/>
    <property type="project" value="InterPro"/>
</dbReference>
<evidence type="ECO:0000256" key="5">
    <source>
        <dbReference type="SAM" id="SignalP"/>
    </source>
</evidence>
<keyword evidence="5" id="KW-0732">Signal</keyword>
<dbReference type="GO" id="GO:0020037">
    <property type="term" value="F:heme binding"/>
    <property type="evidence" value="ECO:0007669"/>
    <property type="project" value="InterPro"/>
</dbReference>
<evidence type="ECO:0000256" key="3">
    <source>
        <dbReference type="ARBA" id="ARBA00023004"/>
    </source>
</evidence>
<evidence type="ECO:0000256" key="2">
    <source>
        <dbReference type="ARBA" id="ARBA00022723"/>
    </source>
</evidence>
<evidence type="ECO:0000256" key="4">
    <source>
        <dbReference type="PROSITE-ProRule" id="PRU00433"/>
    </source>
</evidence>
<dbReference type="PROSITE" id="PS51007">
    <property type="entry name" value="CYTC"/>
    <property type="match status" value="1"/>
</dbReference>
<evidence type="ECO:0000313" key="7">
    <source>
        <dbReference type="EMBL" id="SMO83577.1"/>
    </source>
</evidence>
<sequence length="119" mass="12459">MKKSLLILSAIALVACGTSKVSTNSINADVARGALKYPGYTAAEFTAGKTANENYCGSCHALKSASSKTEAQWNTIVPNMVKRANRKAGGVAIDAKTQESILKYLVTMSSVPATMSKAN</sequence>
<feature type="chain" id="PRO_5021801096" description="Cytochrome c domain-containing protein" evidence="5">
    <location>
        <begin position="21"/>
        <end position="119"/>
    </location>
</feature>
<keyword evidence="8" id="KW-1185">Reference proteome</keyword>
<accession>A0A521EI26</accession>
<dbReference type="AlphaFoldDB" id="A0A521EI26"/>
<name>A0A521EI26_9SPHI</name>
<reference evidence="7 8" key="1">
    <citation type="submission" date="2017-05" db="EMBL/GenBank/DDBJ databases">
        <authorList>
            <person name="Varghese N."/>
            <person name="Submissions S."/>
        </authorList>
    </citation>
    <scope>NUCLEOTIDE SEQUENCE [LARGE SCALE GENOMIC DNA]</scope>
    <source>
        <strain evidence="7 8">DSM 21342</strain>
    </source>
</reference>
<protein>
    <recommendedName>
        <fullName evidence="6">Cytochrome c domain-containing protein</fullName>
    </recommendedName>
</protein>
<dbReference type="Gene3D" id="1.10.760.10">
    <property type="entry name" value="Cytochrome c-like domain"/>
    <property type="match status" value="1"/>
</dbReference>
<dbReference type="Proteomes" id="UP000315971">
    <property type="component" value="Unassembled WGS sequence"/>
</dbReference>
<keyword evidence="2 4" id="KW-0479">Metal-binding</keyword>